<keyword evidence="2" id="KW-1185">Reference proteome</keyword>
<accession>A0ABR4A0A4</accession>
<proteinExistence type="predicted"/>
<sequence>MKSPPHPLISSSVILELQEFASVNGQQPGSPSKAVARIIEAVVGTEMAGHLKGKVLRMPLGDDSVKWYEEKAKSMEGDLEAVREVAGSTGF</sequence>
<dbReference type="Proteomes" id="UP001590950">
    <property type="component" value="Unassembled WGS sequence"/>
</dbReference>
<comment type="caution">
    <text evidence="1">The sequence shown here is derived from an EMBL/GenBank/DDBJ whole genome shotgun (WGS) entry which is preliminary data.</text>
</comment>
<dbReference type="EMBL" id="JBEFKJ010000032">
    <property type="protein sequence ID" value="KAL2038490.1"/>
    <property type="molecule type" value="Genomic_DNA"/>
</dbReference>
<protein>
    <submittedName>
        <fullName evidence="1">Uncharacterized protein</fullName>
    </submittedName>
</protein>
<reference evidence="1 2" key="1">
    <citation type="submission" date="2024-09" db="EMBL/GenBank/DDBJ databases">
        <title>Rethinking Asexuality: The Enigmatic Case of Functional Sexual Genes in Lepraria (Stereocaulaceae).</title>
        <authorList>
            <person name="Doellman M."/>
            <person name="Sun Y."/>
            <person name="Barcenas-Pena A."/>
            <person name="Lumbsch H.T."/>
            <person name="Grewe F."/>
        </authorList>
    </citation>
    <scope>NUCLEOTIDE SEQUENCE [LARGE SCALE GENOMIC DNA]</scope>
    <source>
        <strain evidence="1 2">Mercado 3170</strain>
    </source>
</reference>
<organism evidence="1 2">
    <name type="scientific">Stereocaulon virgatum</name>
    <dbReference type="NCBI Taxonomy" id="373712"/>
    <lineage>
        <taxon>Eukaryota</taxon>
        <taxon>Fungi</taxon>
        <taxon>Dikarya</taxon>
        <taxon>Ascomycota</taxon>
        <taxon>Pezizomycotina</taxon>
        <taxon>Lecanoromycetes</taxon>
        <taxon>OSLEUM clade</taxon>
        <taxon>Lecanoromycetidae</taxon>
        <taxon>Lecanorales</taxon>
        <taxon>Lecanorineae</taxon>
        <taxon>Stereocaulaceae</taxon>
        <taxon>Stereocaulon</taxon>
    </lineage>
</organism>
<gene>
    <name evidence="1" type="ORF">N7G274_008829</name>
</gene>
<evidence type="ECO:0000313" key="2">
    <source>
        <dbReference type="Proteomes" id="UP001590950"/>
    </source>
</evidence>
<evidence type="ECO:0000313" key="1">
    <source>
        <dbReference type="EMBL" id="KAL2038490.1"/>
    </source>
</evidence>
<name>A0ABR4A0A4_9LECA</name>